<keyword evidence="1 4" id="KW-0808">Transferase</keyword>
<dbReference type="PROSITE" id="PS51186">
    <property type="entry name" value="GNAT"/>
    <property type="match status" value="1"/>
</dbReference>
<feature type="domain" description="N-acetyltransferase" evidence="3">
    <location>
        <begin position="1"/>
        <end position="164"/>
    </location>
</feature>
<evidence type="ECO:0000256" key="2">
    <source>
        <dbReference type="ARBA" id="ARBA00023315"/>
    </source>
</evidence>
<dbReference type="EMBL" id="FRBW01000001">
    <property type="protein sequence ID" value="SHL34325.1"/>
    <property type="molecule type" value="Genomic_DNA"/>
</dbReference>
<dbReference type="PANTHER" id="PTHR43072:SF23">
    <property type="entry name" value="UPF0039 PROTEIN C11D3.02C"/>
    <property type="match status" value="1"/>
</dbReference>
<name>A0A1M6ZVE4_9HYPH</name>
<reference evidence="4 5" key="1">
    <citation type="submission" date="2016-11" db="EMBL/GenBank/DDBJ databases">
        <authorList>
            <person name="Jaros S."/>
            <person name="Januszkiewicz K."/>
            <person name="Wedrychowicz H."/>
        </authorList>
    </citation>
    <scope>NUCLEOTIDE SEQUENCE [LARGE SCALE GENOMIC DNA]</scope>
    <source>
        <strain evidence="4 5">DSM 22153</strain>
    </source>
</reference>
<sequence length="173" mass="19163">MHLRDAIGEDVPALLNIHNDAVRTLKAIWTDRQETLESRRAWFDARKAAGLPIIVAEDESGQVVGYGSFGPYREKEGFRLTMEHSVYVLPEARGLGAGRALLERLIEVARQDGYHVLVAAIDGENTGSVALHEKCGFKVVGRLPQVGMKFGDWLDLVLMTLLLDDKTNPPADR</sequence>
<accession>A0A1M6ZVE4</accession>
<dbReference type="OrthoDB" id="5459937at2"/>
<dbReference type="InterPro" id="IPR016181">
    <property type="entry name" value="Acyl_CoA_acyltransferase"/>
</dbReference>
<dbReference type="STRING" id="735517.SAMN05444272_0351"/>
<evidence type="ECO:0000256" key="1">
    <source>
        <dbReference type="ARBA" id="ARBA00022679"/>
    </source>
</evidence>
<keyword evidence="5" id="KW-1185">Reference proteome</keyword>
<evidence type="ECO:0000313" key="4">
    <source>
        <dbReference type="EMBL" id="SHL34325.1"/>
    </source>
</evidence>
<dbReference type="GO" id="GO:0016747">
    <property type="term" value="F:acyltransferase activity, transferring groups other than amino-acyl groups"/>
    <property type="evidence" value="ECO:0007669"/>
    <property type="project" value="InterPro"/>
</dbReference>
<dbReference type="InterPro" id="IPR000182">
    <property type="entry name" value="GNAT_dom"/>
</dbReference>
<dbReference type="AlphaFoldDB" id="A0A1M6ZVE4"/>
<dbReference type="CDD" id="cd04301">
    <property type="entry name" value="NAT_SF"/>
    <property type="match status" value="1"/>
</dbReference>
<protein>
    <submittedName>
        <fullName evidence="4">Phosphinothricin acetyltransferase</fullName>
    </submittedName>
</protein>
<dbReference type="Pfam" id="PF00583">
    <property type="entry name" value="Acetyltransf_1"/>
    <property type="match status" value="1"/>
</dbReference>
<evidence type="ECO:0000313" key="5">
    <source>
        <dbReference type="Proteomes" id="UP000186002"/>
    </source>
</evidence>
<proteinExistence type="predicted"/>
<dbReference type="Gene3D" id="3.40.630.30">
    <property type="match status" value="1"/>
</dbReference>
<evidence type="ECO:0000259" key="3">
    <source>
        <dbReference type="PROSITE" id="PS51186"/>
    </source>
</evidence>
<dbReference type="PANTHER" id="PTHR43072">
    <property type="entry name" value="N-ACETYLTRANSFERASE"/>
    <property type="match status" value="1"/>
</dbReference>
<keyword evidence="2" id="KW-0012">Acyltransferase</keyword>
<dbReference type="Proteomes" id="UP000186002">
    <property type="component" value="Unassembled WGS sequence"/>
</dbReference>
<organism evidence="4 5">
    <name type="scientific">Roseibium suaedae</name>
    <dbReference type="NCBI Taxonomy" id="735517"/>
    <lineage>
        <taxon>Bacteria</taxon>
        <taxon>Pseudomonadati</taxon>
        <taxon>Pseudomonadota</taxon>
        <taxon>Alphaproteobacteria</taxon>
        <taxon>Hyphomicrobiales</taxon>
        <taxon>Stappiaceae</taxon>
        <taxon>Roseibium</taxon>
    </lineage>
</organism>
<dbReference type="RefSeq" id="WP_073008029.1">
    <property type="nucleotide sequence ID" value="NZ_FRBW01000001.1"/>
</dbReference>
<dbReference type="SUPFAM" id="SSF55729">
    <property type="entry name" value="Acyl-CoA N-acyltransferases (Nat)"/>
    <property type="match status" value="1"/>
</dbReference>
<gene>
    <name evidence="4" type="ORF">SAMN05444272_0351</name>
</gene>